<dbReference type="InterPro" id="IPR032675">
    <property type="entry name" value="LRR_dom_sf"/>
</dbReference>
<dbReference type="GO" id="GO:0035591">
    <property type="term" value="F:signaling adaptor activity"/>
    <property type="evidence" value="ECO:0007669"/>
    <property type="project" value="TreeGrafter"/>
</dbReference>
<dbReference type="Gene3D" id="3.80.10.10">
    <property type="entry name" value="Ribonuclease Inhibitor"/>
    <property type="match status" value="1"/>
</dbReference>
<dbReference type="InterPro" id="IPR001611">
    <property type="entry name" value="Leu-rich_rpt"/>
</dbReference>
<proteinExistence type="predicted"/>
<dbReference type="PANTHER" id="PTHR47566">
    <property type="match status" value="1"/>
</dbReference>
<keyword evidence="2" id="KW-0677">Repeat</keyword>
<accession>A0A0S3UKJ1</accession>
<evidence type="ECO:0000256" key="1">
    <source>
        <dbReference type="ARBA" id="ARBA00022614"/>
    </source>
</evidence>
<dbReference type="Pfam" id="PF13516">
    <property type="entry name" value="LRR_6"/>
    <property type="match status" value="2"/>
</dbReference>
<dbReference type="AlphaFoldDB" id="A0A0S3UKJ1"/>
<sequence>MKKVYLTFVFLIVGILTSFAQSAGWIFQPGSEGPWFEKEIEQGKPMEYYDYGGPEKGMRGNYAYTLQRLKPRNSDSHITVIFEKVEFGEEDELRIYNGLIELSCEKDPDSGDYLWGWAKQEPLKIIKGTPENLPIRITSTAADGGLSVGCYAATTMPGWKAMVYCVKNGDPEPSIETPENKPNFTLKVDPNAKIEYDEDGEPKPIYLYLEMKGIKDNQNIQIEQDGQKNDYTLNKKVANSIQLEVEPNDVIKVYADLAAFKAQAGKLVTCELGKNDHLEALDLMMNKITELDLTQLPKLRELAITDNRLTAIDLSKLPELEEFYGSYNKVGKLDIKMNPELEVLACAGMGLTELDLSKNHKLENITAGNNDFTTFPDLSNKPYLKWIDMEDCGMKELDVTKFPKLKFLDLSGNQLTNVDLSKNPLLRKLDLDNNQLDACTINDILFTIPKAKKDDEAVLLIKGNTGSATCDNTLLEGKNWKMNVTGDGSGCNTVRLRFEENTQGSFKTIVEEKNVPEWTPIEKGKDVKIEATPISGYKFVKVMLDGKDITGNTFKINQYGVLAAVFDVDNGIHNAQAEDVKVVRHNGNIVVMGLQTEKNYNIYDASGKLLGTGLTDANGEATVSLPAGHIIIIRQGNLAIKVMQ</sequence>
<dbReference type="STRING" id="28131.BWX40_00845"/>
<name>A0A0S3UKJ1_PREIN</name>
<dbReference type="SUPFAM" id="SSF52058">
    <property type="entry name" value="L domain-like"/>
    <property type="match status" value="1"/>
</dbReference>
<dbReference type="PANTHER" id="PTHR47566:SF1">
    <property type="entry name" value="PROTEIN NUD1"/>
    <property type="match status" value="1"/>
</dbReference>
<reference evidence="3 4" key="1">
    <citation type="journal article" date="2016" name="DNA Res.">
        <title>The complete genome sequencing of Prevotella intermedia strain OMA14 and a subsequent fine-scale, intra-species genomic comparison reveal an unusual amplification of conjugative and mobile transposons and identify a novel Prevotella-lineage-specific repeat.</title>
        <authorList>
            <person name="Naito M."/>
            <person name="Ogura Y."/>
            <person name="Itoh T."/>
            <person name="Shoji M."/>
            <person name="Okamoto M."/>
            <person name="Hayashi T."/>
            <person name="Nakayama K."/>
        </authorList>
    </citation>
    <scope>NUCLEOTIDE SEQUENCE [LARGE SCALE GENOMIC DNA]</scope>
    <source>
        <strain evidence="3 4">OMA14</strain>
    </source>
</reference>
<dbReference type="PROSITE" id="PS51450">
    <property type="entry name" value="LRR"/>
    <property type="match status" value="1"/>
</dbReference>
<protein>
    <submittedName>
        <fullName evidence="3">Leucine rich repeat protein</fullName>
    </submittedName>
</protein>
<dbReference type="RefSeq" id="WP_096405786.1">
    <property type="nucleotide sequence ID" value="NZ_AP014597.1"/>
</dbReference>
<evidence type="ECO:0000256" key="2">
    <source>
        <dbReference type="ARBA" id="ARBA00022737"/>
    </source>
</evidence>
<dbReference type="InterPro" id="IPR052574">
    <property type="entry name" value="CDIRP"/>
</dbReference>
<gene>
    <name evidence="3" type="ORF">PIOMA14_I_1471</name>
</gene>
<evidence type="ECO:0000313" key="4">
    <source>
        <dbReference type="Proteomes" id="UP000217431"/>
    </source>
</evidence>
<evidence type="ECO:0000313" key="3">
    <source>
        <dbReference type="EMBL" id="BAU17979.1"/>
    </source>
</evidence>
<dbReference type="Proteomes" id="UP000217431">
    <property type="component" value="Chromosome I"/>
</dbReference>
<organism evidence="3 4">
    <name type="scientific">Prevotella intermedia</name>
    <dbReference type="NCBI Taxonomy" id="28131"/>
    <lineage>
        <taxon>Bacteria</taxon>
        <taxon>Pseudomonadati</taxon>
        <taxon>Bacteroidota</taxon>
        <taxon>Bacteroidia</taxon>
        <taxon>Bacteroidales</taxon>
        <taxon>Prevotellaceae</taxon>
        <taxon>Prevotella</taxon>
    </lineage>
</organism>
<keyword evidence="1" id="KW-0433">Leucine-rich repeat</keyword>
<dbReference type="EMBL" id="AP014597">
    <property type="protein sequence ID" value="BAU17979.1"/>
    <property type="molecule type" value="Genomic_DNA"/>
</dbReference>